<comment type="catalytic activity">
    <reaction evidence="1">
        <text>a ribonucleoside 5'-phosphate + H2O = a ribonucleoside + phosphate</text>
        <dbReference type="Rhea" id="RHEA:12484"/>
        <dbReference type="ChEBI" id="CHEBI:15377"/>
        <dbReference type="ChEBI" id="CHEBI:18254"/>
        <dbReference type="ChEBI" id="CHEBI:43474"/>
        <dbReference type="ChEBI" id="CHEBI:58043"/>
        <dbReference type="EC" id="3.1.3.5"/>
    </reaction>
</comment>
<dbReference type="PANTHER" id="PTHR30457:SF0">
    <property type="entry name" value="PHOSPHATASE, PUTATIVE (AFU_ORTHOLOGUE AFUA_4G01070)-RELATED"/>
    <property type="match status" value="1"/>
</dbReference>
<sequence>MTEPGITAAPIAVTCDDGFGAAGFAALIGALRKGGWPLRAGATTRSWPSNGTATGFAAPEDLDAAPFDLAEVAGVRCQVHDAAPAFVARCLLAGASEDAPAPRLLIAGVNAGPNVGRDLIHSGTFGAALTAMWLGLPAIAVSLDDVHSVDERNPGPLRYDLAARVAALALGSLLDAPAPLLVNANIPNSISSDGARFQAATPHPGDGSGLDGDVDALRRGLVAVSVFRGRNLCCDARASRDLAATLARSW</sequence>
<dbReference type="InterPro" id="IPR036523">
    <property type="entry name" value="SurE-like_sf"/>
</dbReference>
<organism evidence="7 8">
    <name type="scientific">Stappia taiwanensis</name>
    <dbReference type="NCBI Taxonomy" id="992267"/>
    <lineage>
        <taxon>Bacteria</taxon>
        <taxon>Pseudomonadati</taxon>
        <taxon>Pseudomonadota</taxon>
        <taxon>Alphaproteobacteria</taxon>
        <taxon>Hyphomicrobiales</taxon>
        <taxon>Stappiaceae</taxon>
        <taxon>Stappia</taxon>
    </lineage>
</organism>
<proteinExistence type="inferred from homology"/>
<keyword evidence="5" id="KW-0378">Hydrolase</keyword>
<evidence type="ECO:0000256" key="5">
    <source>
        <dbReference type="ARBA" id="ARBA00022801"/>
    </source>
</evidence>
<evidence type="ECO:0000313" key="7">
    <source>
        <dbReference type="EMBL" id="MBA4613549.1"/>
    </source>
</evidence>
<dbReference type="GO" id="GO:0046872">
    <property type="term" value="F:metal ion binding"/>
    <property type="evidence" value="ECO:0007669"/>
    <property type="project" value="UniProtKB-KW"/>
</dbReference>
<feature type="domain" description="Survival protein SurE-like phosphatase/nucleotidase" evidence="6">
    <location>
        <begin position="11"/>
        <end position="193"/>
    </location>
</feature>
<dbReference type="EMBL" id="JACEON010000020">
    <property type="protein sequence ID" value="MBA4613549.1"/>
    <property type="molecule type" value="Genomic_DNA"/>
</dbReference>
<dbReference type="PANTHER" id="PTHR30457">
    <property type="entry name" value="5'-NUCLEOTIDASE SURE"/>
    <property type="match status" value="1"/>
</dbReference>
<dbReference type="Gene3D" id="3.40.1210.10">
    <property type="entry name" value="Survival protein SurE-like phosphatase/nucleotidase"/>
    <property type="match status" value="1"/>
</dbReference>
<evidence type="ECO:0000256" key="3">
    <source>
        <dbReference type="ARBA" id="ARBA00012643"/>
    </source>
</evidence>
<dbReference type="Proteomes" id="UP000559404">
    <property type="component" value="Unassembled WGS sequence"/>
</dbReference>
<reference evidence="7 8" key="1">
    <citation type="submission" date="2020-07" db="EMBL/GenBank/DDBJ databases">
        <authorList>
            <person name="Li M."/>
        </authorList>
    </citation>
    <scope>NUCLEOTIDE SEQUENCE [LARGE SCALE GENOMIC DNA]</scope>
    <source>
        <strain evidence="7 8">DSM 23284</strain>
    </source>
</reference>
<dbReference type="EC" id="3.1.3.5" evidence="3"/>
<reference evidence="7 8" key="2">
    <citation type="submission" date="2020-08" db="EMBL/GenBank/DDBJ databases">
        <title>Stappia taiwanensis sp. nov., isolated from a coastal thermal spring.</title>
        <authorList>
            <person name="Kampfer P."/>
        </authorList>
    </citation>
    <scope>NUCLEOTIDE SEQUENCE [LARGE SCALE GENOMIC DNA]</scope>
    <source>
        <strain evidence="7 8">DSM 23284</strain>
    </source>
</reference>
<name>A0A838XQM8_9HYPH</name>
<dbReference type="InterPro" id="IPR030048">
    <property type="entry name" value="SurE"/>
</dbReference>
<evidence type="ECO:0000256" key="4">
    <source>
        <dbReference type="ARBA" id="ARBA00022723"/>
    </source>
</evidence>
<accession>A0A838XQM8</accession>
<gene>
    <name evidence="7" type="ORF">H1W37_17970</name>
</gene>
<dbReference type="SUPFAM" id="SSF64167">
    <property type="entry name" value="SurE-like"/>
    <property type="match status" value="1"/>
</dbReference>
<keyword evidence="8" id="KW-1185">Reference proteome</keyword>
<evidence type="ECO:0000256" key="1">
    <source>
        <dbReference type="ARBA" id="ARBA00000815"/>
    </source>
</evidence>
<evidence type="ECO:0000313" key="8">
    <source>
        <dbReference type="Proteomes" id="UP000559404"/>
    </source>
</evidence>
<keyword evidence="4" id="KW-0479">Metal-binding</keyword>
<dbReference type="GO" id="GO:0008253">
    <property type="term" value="F:5'-nucleotidase activity"/>
    <property type="evidence" value="ECO:0007669"/>
    <property type="project" value="UniProtKB-EC"/>
</dbReference>
<comment type="similarity">
    <text evidence="2">Belongs to the SurE nucleotidase family.</text>
</comment>
<dbReference type="Pfam" id="PF01975">
    <property type="entry name" value="SurE"/>
    <property type="match status" value="1"/>
</dbReference>
<protein>
    <recommendedName>
        <fullName evidence="3">5'-nucleotidase</fullName>
        <ecNumber evidence="3">3.1.3.5</ecNumber>
    </recommendedName>
</protein>
<evidence type="ECO:0000259" key="6">
    <source>
        <dbReference type="Pfam" id="PF01975"/>
    </source>
</evidence>
<dbReference type="InterPro" id="IPR002828">
    <property type="entry name" value="SurE-like_Pase/nucleotidase"/>
</dbReference>
<dbReference type="RefSeq" id="WP_181761744.1">
    <property type="nucleotide sequence ID" value="NZ_BMCR01000004.1"/>
</dbReference>
<comment type="caution">
    <text evidence="7">The sequence shown here is derived from an EMBL/GenBank/DDBJ whole genome shotgun (WGS) entry which is preliminary data.</text>
</comment>
<evidence type="ECO:0000256" key="2">
    <source>
        <dbReference type="ARBA" id="ARBA00011062"/>
    </source>
</evidence>
<dbReference type="AlphaFoldDB" id="A0A838XQM8"/>